<evidence type="ECO:0000256" key="1">
    <source>
        <dbReference type="SAM" id="MobiDB-lite"/>
    </source>
</evidence>
<feature type="compositionally biased region" description="Low complexity" evidence="1">
    <location>
        <begin position="74"/>
        <end position="83"/>
    </location>
</feature>
<keyword evidence="3" id="KW-1185">Reference proteome</keyword>
<proteinExistence type="predicted"/>
<reference evidence="2 3" key="1">
    <citation type="submission" date="2019-11" db="EMBL/GenBank/DDBJ databases">
        <title>Whole genome sequence of Oryza granulata.</title>
        <authorList>
            <person name="Li W."/>
        </authorList>
    </citation>
    <scope>NUCLEOTIDE SEQUENCE [LARGE SCALE GENOMIC DNA]</scope>
    <source>
        <strain evidence="3">cv. Menghai</strain>
        <tissue evidence="2">Leaf</tissue>
    </source>
</reference>
<accession>A0A6G1D830</accession>
<evidence type="ECO:0000313" key="2">
    <source>
        <dbReference type="EMBL" id="KAF0907933.1"/>
    </source>
</evidence>
<gene>
    <name evidence="2" type="ORF">E2562_022319</name>
</gene>
<comment type="caution">
    <text evidence="2">The sequence shown here is derived from an EMBL/GenBank/DDBJ whole genome shotgun (WGS) entry which is preliminary data.</text>
</comment>
<dbReference type="AlphaFoldDB" id="A0A6G1D830"/>
<dbReference type="OrthoDB" id="5788137at2759"/>
<name>A0A6G1D830_9ORYZ</name>
<dbReference type="EMBL" id="SPHZ02000007">
    <property type="protein sequence ID" value="KAF0907933.1"/>
    <property type="molecule type" value="Genomic_DNA"/>
</dbReference>
<dbReference type="Proteomes" id="UP000479710">
    <property type="component" value="Unassembled WGS sequence"/>
</dbReference>
<feature type="region of interest" description="Disordered" evidence="1">
    <location>
        <begin position="74"/>
        <end position="97"/>
    </location>
</feature>
<protein>
    <submittedName>
        <fullName evidence="2">Uncharacterized protein</fullName>
    </submittedName>
</protein>
<evidence type="ECO:0000313" key="3">
    <source>
        <dbReference type="Proteomes" id="UP000479710"/>
    </source>
</evidence>
<sequence length="97" mass="10915">MASPFSAADELHLVLQYCNENRFIIPYKDESQLLFIHQYSGSMPPNSAVTIFSSYFLLTTTMIYTPHLTAGLPGPVAGPALPQRARRRRQQLLPPPR</sequence>
<organism evidence="2 3">
    <name type="scientific">Oryza meyeriana var. granulata</name>
    <dbReference type="NCBI Taxonomy" id="110450"/>
    <lineage>
        <taxon>Eukaryota</taxon>
        <taxon>Viridiplantae</taxon>
        <taxon>Streptophyta</taxon>
        <taxon>Embryophyta</taxon>
        <taxon>Tracheophyta</taxon>
        <taxon>Spermatophyta</taxon>
        <taxon>Magnoliopsida</taxon>
        <taxon>Liliopsida</taxon>
        <taxon>Poales</taxon>
        <taxon>Poaceae</taxon>
        <taxon>BOP clade</taxon>
        <taxon>Oryzoideae</taxon>
        <taxon>Oryzeae</taxon>
        <taxon>Oryzinae</taxon>
        <taxon>Oryza</taxon>
        <taxon>Oryza meyeriana</taxon>
    </lineage>
</organism>